<dbReference type="GO" id="GO:0051959">
    <property type="term" value="F:dynein light intermediate chain binding"/>
    <property type="evidence" value="ECO:0007669"/>
    <property type="project" value="InterPro"/>
</dbReference>
<dbReference type="GO" id="GO:0030286">
    <property type="term" value="C:dynein complex"/>
    <property type="evidence" value="ECO:0007669"/>
    <property type="project" value="InterPro"/>
</dbReference>
<dbReference type="InterPro" id="IPR013602">
    <property type="entry name" value="Dynein_heavy_linker"/>
</dbReference>
<dbReference type="InterPro" id="IPR003593">
    <property type="entry name" value="AAA+_ATPase"/>
</dbReference>
<dbReference type="Pfam" id="PF08385">
    <property type="entry name" value="DHC_N1"/>
    <property type="match status" value="1"/>
</dbReference>
<dbReference type="Pfam" id="PF17852">
    <property type="entry name" value="Dynein_AAA_lid"/>
    <property type="match status" value="1"/>
</dbReference>
<keyword evidence="8" id="KW-1185">Reference proteome</keyword>
<dbReference type="InterPro" id="IPR024743">
    <property type="entry name" value="Dynein_HC_stalk"/>
</dbReference>
<dbReference type="Gene3D" id="1.20.140.100">
    <property type="entry name" value="Dynein heavy chain, N-terminal domain 2"/>
    <property type="match status" value="1"/>
</dbReference>
<dbReference type="GO" id="GO:0045505">
    <property type="term" value="F:dynein intermediate chain binding"/>
    <property type="evidence" value="ECO:0007669"/>
    <property type="project" value="InterPro"/>
</dbReference>
<dbReference type="Gene3D" id="1.10.287.2620">
    <property type="match status" value="1"/>
</dbReference>
<dbReference type="GO" id="GO:0005524">
    <property type="term" value="F:ATP binding"/>
    <property type="evidence" value="ECO:0007669"/>
    <property type="project" value="InterPro"/>
</dbReference>
<dbReference type="GO" id="GO:0005930">
    <property type="term" value="C:axoneme"/>
    <property type="evidence" value="ECO:0007669"/>
    <property type="project" value="UniProtKB-SubCell"/>
</dbReference>
<dbReference type="Pfam" id="PF08393">
    <property type="entry name" value="DHC_N2"/>
    <property type="match status" value="1"/>
</dbReference>
<name>A0AAE1UAJ7_9EUCA</name>
<dbReference type="GO" id="GO:0008569">
    <property type="term" value="F:minus-end-directed microtubule motor activity"/>
    <property type="evidence" value="ECO:0007669"/>
    <property type="project" value="InterPro"/>
</dbReference>
<dbReference type="Gene3D" id="1.20.920.20">
    <property type="match status" value="1"/>
</dbReference>
<dbReference type="InterPro" id="IPR056759">
    <property type="entry name" value="DYH2-5-8_CC"/>
</dbReference>
<evidence type="ECO:0000256" key="2">
    <source>
        <dbReference type="ARBA" id="ARBA00023069"/>
    </source>
</evidence>
<dbReference type="PANTHER" id="PTHR45703">
    <property type="entry name" value="DYNEIN HEAVY CHAIN"/>
    <property type="match status" value="1"/>
</dbReference>
<dbReference type="Pfam" id="PF12777">
    <property type="entry name" value="MT"/>
    <property type="match status" value="1"/>
</dbReference>
<comment type="subcellular location">
    <subcellularLocation>
        <location evidence="1">Cytoplasm</location>
        <location evidence="1">Cytoskeleton</location>
        <location evidence="1">Cilium axoneme</location>
    </subcellularLocation>
</comment>
<dbReference type="PANTHER" id="PTHR45703:SF36">
    <property type="entry name" value="DYNEIN HEAVY CHAIN, CYTOPLASMIC"/>
    <property type="match status" value="1"/>
</dbReference>
<evidence type="ECO:0000256" key="5">
    <source>
        <dbReference type="SAM" id="MobiDB-lite"/>
    </source>
</evidence>
<dbReference type="InterPro" id="IPR041466">
    <property type="entry name" value="Dynein_AAA5_ext"/>
</dbReference>
<dbReference type="InterPro" id="IPR013594">
    <property type="entry name" value="Dynein_heavy_tail"/>
</dbReference>
<evidence type="ECO:0000256" key="4">
    <source>
        <dbReference type="SAM" id="Coils"/>
    </source>
</evidence>
<dbReference type="Pfam" id="PF12781">
    <property type="entry name" value="AAA_9"/>
    <property type="match status" value="1"/>
</dbReference>
<proteinExistence type="predicted"/>
<dbReference type="SUPFAM" id="SSF52540">
    <property type="entry name" value="P-loop containing nucleoside triphosphate hydrolases"/>
    <property type="match status" value="4"/>
</dbReference>
<evidence type="ECO:0000313" key="7">
    <source>
        <dbReference type="EMBL" id="KAK4312125.1"/>
    </source>
</evidence>
<dbReference type="Gene3D" id="1.10.8.710">
    <property type="match status" value="1"/>
</dbReference>
<dbReference type="InterPro" id="IPR042228">
    <property type="entry name" value="Dynein_linker_3"/>
</dbReference>
<accession>A0AAE1UAJ7</accession>
<dbReference type="SMART" id="SM00382">
    <property type="entry name" value="AAA"/>
    <property type="match status" value="4"/>
</dbReference>
<keyword evidence="3" id="KW-0966">Cell projection</keyword>
<feature type="coiled-coil region" evidence="4">
    <location>
        <begin position="3333"/>
        <end position="3367"/>
    </location>
</feature>
<sequence length="4529" mass="517022">MDMPEEEPPEYADMASEEEEEEEEDEEEFDEEAYLEAQRLAREQEQLTKALDLIESLIQLPNKSSLKMTPHQQTVATSFLKESSETILCCYVIRISGRVRLAVSLNLPVGPVGLVWYFLKLETKEVITADNFKDYACYGSVNTDNPKAVQHFLLEVYQPVVVSCSAVSVVRSHYYQLTGLPRLINLMGAQLMYHVGTATDTPMLHLPTELLNLPSDLDSLQKLTLDVSLLNRIEEVAVHWVEQVHTLTFDQGDASSPLELGLLHEIRYLTKKGEVLQELLNLLESPQVQKVLKYLDYQSSPFTLLLHQAIDSLRSAQARVKETCGQLALLEAPLDRLYSDSVAALTDHMYDVLALLRIIWMHSQHYHQPDVMAELCVRVSWEVTRACQVHLPLDALFSPSSSSQEEEKTAHKKDSLTLVESAIKCCKEWRNCYVELAVHFKEEDMPKVWLPDTPAIFLPVELFVSRCEDLKYIGLSKVQLTRRSEGGVMSVKASGAGDGGAEGELLEEELAQVDRVLEAALKAVGRKSHLVFNLTSKEWLKHFDRFRESMEEVERRYQCVMVAAVQTVEAVAQGLKVLNTFKPLAARKSLFSVFYVMIDHILNLFERDFEEVEKEYVFRSMKVGGEGFYYSKMAKWATDTRKKLEHEVNLLRNHSWLPYYPRLDSIYERWGRTVGLLRGVVNNMQAAWIAFLEPNPARRLHEPVFRWRPGPIQSIQDNFDMQLHKNLEEAAAWKTMNFEVPDSLTQIFNESESYQRLRSQVCACAESFNSLMTRMSRDEAQLFETQIQMTIKTFYPGIISVTWVQQQQVTALMTRCSNVVKAVQEQVTHYLTVNQTLSSVLMETKELTLYTGDDENVYENDGFQVDLEKQLKGTIDKVRKEFLHMEEILDSLFKKLINKSNIKSEQAWLAYVQRIDHLFLDCQREILRKSLLSFEGMLMGSRSCSTEQLAPIFNISVSLIKQRIVCNPSVNRLLKIITSLKSQFSESMGKIPCLLRRFALDKAKEHQHLPLLEDDICTKLQTKLTVEFQVQVNNLKEKLEEWQIYRDLWEVDRAEFFDHYLKKANSVYVFETDIMTFEKKLKEIETTNDHMKVGTFYIDCETLKTQLTSLCKSWISEFEENLFKIASHKLESLYDYSKKSRSLLDSNPQNISSLLSSVDDCSSARQQLVLYKNEFKPVREQFDVLRRYKYNIPSDANTLLNQLETEWDAVEELMTNKLIKLNSSLDNFRKKFSDRSEVIMDEVEDFKIEFRKLLPTKYDKTFSEAKEIISKLKDMMTDIIEKLNVNETLKLLSLPEIDFLELPVFQHDLIAAEKMWTLLSEWQSSWDTWVAVPVWDASIVALQETLSAYGQKIRMLQPYTSTSAGDVDDMSATPGESEWELKEEIVTAIELCKLLVPLTLNLQNANLKKHHWDQIQMLVKTEFDKDSKYFTLGFLQKLNLTSYNKEMAAILIDSAEEAKIVSELGEIEKIASQIPLNLRSIPVMGISILESTSDTNSVIMALNIRLQVLSASHHAQPYTEEILTISSTLSTMIKFLENVEELQKTWAVWEPFFHIPDVRFHLPHATTIFDSLNERWRHLSAEMTTDPFLRAVAIQEDLQQEVIAMSEEFKGINQHIMPYLQDRKEHYPRFWLLSDDDLVAALSTASDGEYAKPFLPKLFTNIAKIKQEKNSQIGGMEIIGVFSEEGEFLELNSYVPVVGAFDYWLKNLSAGIEATLRDNVKQCRNSMKSATMKVDDVIKVWPLQVSVIAFLMHWTMEISRALVKCKGHMNGDQLQIYKKKVKDSLIRLDGCLQGSLPKIMREKFRLFYLTVISFRDFLNSASENKKGLTNENEIPYRYAWTKDSDNMVLQIGDFDLMYSWEYQGLWSPAVITPSVIQSFLNMARILSQGLAVGILGSSGCGKTEISKTMAQLLGRHLVTVACTASITSTHLAQTIFGICQSHNWLLLENVHNLDLDVVPVLGEMLRVLQAGQRAAAVAAAAKLGGGGGGGGSRSSKLQLPLTTLLEGVSVTVSPLAAVLLEMNPSHSSSRQMMNIFKRECRPVVVFSPQLQVIMECLLVMEGFRESRSVSQKLSDAVMSLVVALPHRHRCHLGLRAAATLTTLLRDILKKQPETDEIDAVPVALREYILPQLREHDLPVFKEVFETLFPDFEAVPPSNEVLNKMLNVQMKENNFIVKENYVEKILQLHEAIPRNGVIILFGSSGSGKSTSLSLLHKSYNKLCEVGNINFKPVKLQTLSPLIMEQELLYGPGEDLQSKGNEGYLPHLLHKFHRSPNTLENWIHFEGPQEHPWLENVFSHIHFSKNNFLCGWRQTLHLPSNLKIFVEVSGDIGNLSPADLTCCYPLYFPSQPQLWEDVIQSWRLTIENTRISRAIQILIKKNLPNFISILDPEVVERPSMIMKAKAFVAIMKSLLETELTKVEPEDWVIKLTPTFIFSVIWSFGANVSAGEAAEFEEVVTRMIEDMPEGGIYDHYIDTTTGQFAPWNKLAPDLEKLKIRFPVIDSDIVPTDRIIKFTKMTQILMSQSIPVLLTGAPGSGKTTILNILKQMPDKTKEAVVLSYTACTSPSDIQSIIEKSLVKQGKYLLSCKKSKLHILIDDLHCSEGKIHLHEVLATVKYSVNQERLYSHHSKAYLKIPKLCYMFSFQRKECYFGQEKTQEINQHIDSHWLESFHTLTLPDFEAREYEDIFSALFDKALGHFDQEVKCLKTVLSEGLIYLYKCMGERSQVKCGDHLALIHHPRQILSVLKGLQLGDVATQDRDNFMRHLTHECYRVFHDLGTVPQKRFDKLMKEVLSEYLCLDLDSICTEPSQFLLTRLGNEENLYAETDRNILQRILKDTGQSLIGKDLTFAVYESLIHHTAHLLRLIGSPGMQEKIPDVQDKAPTRVLESIGGHVVLVGPEGCGKKTCARLASTLAGYSTYTLTGTPDEEAGKQASIIRDLKNGVHVLLIIDWNMLEDVRNLKFVNNLLIEQLYSRHAKEFLTHAKILLSVPSLEEAHETLKYIPAISHFYNVDSFHNWQPTDLQNIATQILMDKAGTCFSGNKIQAVSEIMSFIHAKSKLYPSARFLDFLSMYLVLFRRLYDSILDEKEKLNTSIIKFENTQKRVTDLSKQLEEQRAQVTYIQQSCGGVVLKMRNIKSEQGRLEQDLTKNAAVLQRQKDESIRIQELISRDLTAPKMEMKAIHRRLDRITKAEFEKLKSLSRPPQSVELIFCAVLTALEVDPSWNEAKKQMGNGLNFISSIRKISVENINEKVLTRIQAYLKMDELDMEKVSEDSETTATFLQWLHTFEKYVRVYKDYHPLKVQADIISRDIDSTDEAISKYEDDLGTFSMEHQVLMAQLKEKEQHLEAAEEEMKILEGRIQLAQKVMSQLGQDKIHWEEALSQCSVKLRNVFGDAVLAAAYVTYIGNFTHTERQTVVKGWQDKMDEMCIFHTKEQNVVDVLAPLELQVKWHGEGLPLDKFSLENAAVICNSRLPQLILDPHSFLEKWILNWKDSVVINLDNSDHMNDLKRVMINGQTCVIIQEELILPIHIMQVLEREWVESDDDSGKMFIQVRDKRLEVNENFNIIIILKSKEVELNNNIRSLTNVINMQSQQEGIAVLMTFQVTSNFQSDLIDSLRKSEWDLLDRQKQLAEQEETIRNLMSRFDDDVLEESTLMEMLQAACAKATEASKKCHDLKRMLDAAREGNKSYRKIADLLTRLFLIVERFPRLQPSLTFGIGPFSHLIINEMQPQSTATSWGSMLGQNVVIKMLQSLYRHLQEQVSTISLVTVGLILAMWYECHIGLTTPQFCSLLYTPLISQDGPKPHPLNLQDYVKGCKSCCSSLLEQDEPTQVSSRPQWLTERQWLQVLSLSTIAPFQELADHLVTYENLWHVWYITEQPETGVFPKKMERRIRGIAKLILINCLRPDRLDEAAMMYVQRVLKQEVSEATVKALLSVAGKGSATEPIIIYSSAPLDVEYLIQQIQPMCHPLLSSSPESVDVLALGQGREENLKMKLINCVQKGYWLLLKKSTDADSCIKCLRRLLNDSFINTAHKRFQVWMYFNSDDDIPTNLMTSCRKIYLSLPSTVKESIQHLYELLGESRLSTYQNEWSKWCLLSLALFHIAFVTRQTLENNSTPIAQIVGDDEWEEAEDIFRNLITGGHPADNSLIPQLSARLTNVYLAGPLTEESHSILYQLLLVYLSPESINNVPGRVSALTHYTVPKLPSMEEHKAQTEFIYLAQNVSLTGVAPMVILQNQRDEARDINIALRTLNENLANKKSIRDTEWLNQLVELRSRKLKHVKIQSSLHSIMKQEYEDCLDVVEKITSKLIVTDDLNSINDILNDNTSYIDIAKDDDDLQKTEAKLKKLSARAKFLWETLGEQELPHSIRLGLMQEPVAVWAAVTRKFWGESRPTSMEVAVVTRALTAALATKGSEEDGKGIGEEEESPSIVLEKLVLRGACWDTTTEVVMTEELGAGLPASTTLNLTVTQLTPRVRKILKKISRTHRTPVHTSTADVSPALFWVHLPLACSITSHTCLLSGVRLLTA</sequence>
<dbReference type="InterPro" id="IPR027417">
    <property type="entry name" value="P-loop_NTPase"/>
</dbReference>
<dbReference type="InterPro" id="IPR042222">
    <property type="entry name" value="Dynein_2_N"/>
</dbReference>
<protein>
    <recommendedName>
        <fullName evidence="6">AAA+ ATPase domain-containing protein</fullName>
    </recommendedName>
</protein>
<evidence type="ECO:0000256" key="1">
    <source>
        <dbReference type="ARBA" id="ARBA00004430"/>
    </source>
</evidence>
<evidence type="ECO:0000313" key="8">
    <source>
        <dbReference type="Proteomes" id="UP001292094"/>
    </source>
</evidence>
<dbReference type="GO" id="GO:0007018">
    <property type="term" value="P:microtubule-based movement"/>
    <property type="evidence" value="ECO:0007669"/>
    <property type="project" value="InterPro"/>
</dbReference>
<organism evidence="7 8">
    <name type="scientific">Petrolisthes manimaculis</name>
    <dbReference type="NCBI Taxonomy" id="1843537"/>
    <lineage>
        <taxon>Eukaryota</taxon>
        <taxon>Metazoa</taxon>
        <taxon>Ecdysozoa</taxon>
        <taxon>Arthropoda</taxon>
        <taxon>Crustacea</taxon>
        <taxon>Multicrustacea</taxon>
        <taxon>Malacostraca</taxon>
        <taxon>Eumalacostraca</taxon>
        <taxon>Eucarida</taxon>
        <taxon>Decapoda</taxon>
        <taxon>Pleocyemata</taxon>
        <taxon>Anomura</taxon>
        <taxon>Galatheoidea</taxon>
        <taxon>Porcellanidae</taxon>
        <taxon>Petrolisthes</taxon>
    </lineage>
</organism>
<gene>
    <name evidence="7" type="ORF">Pmani_016418</name>
</gene>
<feature type="domain" description="AAA+ ATPase" evidence="6">
    <location>
        <begin position="2524"/>
        <end position="2648"/>
    </location>
</feature>
<feature type="domain" description="AAA+ ATPase" evidence="6">
    <location>
        <begin position="2193"/>
        <end position="2506"/>
    </location>
</feature>
<keyword evidence="4" id="KW-0175">Coiled coil</keyword>
<dbReference type="Gene3D" id="1.20.920.30">
    <property type="match status" value="1"/>
</dbReference>
<reference evidence="7" key="1">
    <citation type="submission" date="2023-11" db="EMBL/GenBank/DDBJ databases">
        <title>Genome assemblies of two species of porcelain crab, Petrolisthes cinctipes and Petrolisthes manimaculis (Anomura: Porcellanidae).</title>
        <authorList>
            <person name="Angst P."/>
        </authorList>
    </citation>
    <scope>NUCLEOTIDE SEQUENCE</scope>
    <source>
        <strain evidence="7">PB745_02</strain>
        <tissue evidence="7">Gill</tissue>
    </source>
</reference>
<feature type="domain" description="AAA+ ATPase" evidence="6">
    <location>
        <begin position="2890"/>
        <end position="3183"/>
    </location>
</feature>
<dbReference type="InterPro" id="IPR004273">
    <property type="entry name" value="Dynein_heavy_D6_P-loop"/>
</dbReference>
<comment type="caution">
    <text evidence="7">The sequence shown here is derived from an EMBL/GenBank/DDBJ whole genome shotgun (WGS) entry which is preliminary data.</text>
</comment>
<dbReference type="InterPro" id="IPR035706">
    <property type="entry name" value="AAA_9"/>
</dbReference>
<dbReference type="Pfam" id="PF12775">
    <property type="entry name" value="AAA_7"/>
    <property type="match status" value="1"/>
</dbReference>
<dbReference type="Pfam" id="PF12774">
    <property type="entry name" value="AAA_6"/>
    <property type="match status" value="2"/>
</dbReference>
<evidence type="ECO:0000256" key="3">
    <source>
        <dbReference type="ARBA" id="ARBA00023273"/>
    </source>
</evidence>
<dbReference type="Gene3D" id="1.20.58.1120">
    <property type="match status" value="1"/>
</dbReference>
<evidence type="ECO:0000259" key="6">
    <source>
        <dbReference type="SMART" id="SM00382"/>
    </source>
</evidence>
<dbReference type="Gene3D" id="3.40.50.300">
    <property type="entry name" value="P-loop containing nucleotide triphosphate hydrolases"/>
    <property type="match status" value="6"/>
</dbReference>
<dbReference type="InterPro" id="IPR026983">
    <property type="entry name" value="DHC"/>
</dbReference>
<dbReference type="Gene3D" id="1.10.472.130">
    <property type="match status" value="1"/>
</dbReference>
<dbReference type="Pfam" id="PF03028">
    <property type="entry name" value="Dynein_heavy"/>
    <property type="match status" value="1"/>
</dbReference>
<dbReference type="EMBL" id="JAWZYT010001440">
    <property type="protein sequence ID" value="KAK4312125.1"/>
    <property type="molecule type" value="Genomic_DNA"/>
</dbReference>
<keyword evidence="2" id="KW-0969">Cilium</keyword>
<dbReference type="Proteomes" id="UP001292094">
    <property type="component" value="Unassembled WGS sequence"/>
</dbReference>
<dbReference type="InterPro" id="IPR035699">
    <property type="entry name" value="AAA_6"/>
</dbReference>
<dbReference type="Gene3D" id="3.20.180.20">
    <property type="entry name" value="Dynein heavy chain, N-terminal domain 2"/>
    <property type="match status" value="1"/>
</dbReference>
<feature type="domain" description="AAA+ ATPase" evidence="6">
    <location>
        <begin position="1888"/>
        <end position="2038"/>
    </location>
</feature>
<feature type="region of interest" description="Disordered" evidence="5">
    <location>
        <begin position="1"/>
        <end position="32"/>
    </location>
</feature>
<dbReference type="InterPro" id="IPR043157">
    <property type="entry name" value="Dynein_AAA1S"/>
</dbReference>
<dbReference type="Pfam" id="PF25007">
    <property type="entry name" value="DYH2-5-8_CC"/>
    <property type="match status" value="1"/>
</dbReference>